<dbReference type="GO" id="GO:0050661">
    <property type="term" value="F:NADP binding"/>
    <property type="evidence" value="ECO:0007669"/>
    <property type="project" value="InterPro"/>
</dbReference>
<dbReference type="GO" id="GO:0004499">
    <property type="term" value="F:N,N-dimethylaniline monooxygenase activity"/>
    <property type="evidence" value="ECO:0007669"/>
    <property type="project" value="InterPro"/>
</dbReference>
<dbReference type="InterPro" id="IPR050346">
    <property type="entry name" value="FMO-like"/>
</dbReference>
<keyword evidence="5" id="KW-0560">Oxidoreductase</keyword>
<dbReference type="STRING" id="5539.A0A3E2GWA3"/>
<evidence type="ECO:0000313" key="8">
    <source>
        <dbReference type="EMBL" id="RFU25455.1"/>
    </source>
</evidence>
<evidence type="ECO:0008006" key="10">
    <source>
        <dbReference type="Google" id="ProtNLM"/>
    </source>
</evidence>
<evidence type="ECO:0000256" key="7">
    <source>
        <dbReference type="SAM" id="MobiDB-lite"/>
    </source>
</evidence>
<dbReference type="PANTHER" id="PTHR23023">
    <property type="entry name" value="DIMETHYLANILINE MONOOXYGENASE"/>
    <property type="match status" value="1"/>
</dbReference>
<dbReference type="PRINTS" id="PR00419">
    <property type="entry name" value="ADXRDTASE"/>
</dbReference>
<dbReference type="OrthoDB" id="66881at2759"/>
<dbReference type="InterPro" id="IPR020946">
    <property type="entry name" value="Flavin_mOase-like"/>
</dbReference>
<protein>
    <recommendedName>
        <fullName evidence="10">FAD dependent oxidoreductase domain-containing protein</fullName>
    </recommendedName>
</protein>
<evidence type="ECO:0000313" key="9">
    <source>
        <dbReference type="Proteomes" id="UP000258309"/>
    </source>
</evidence>
<proteinExistence type="inferred from homology"/>
<keyword evidence="9" id="KW-1185">Reference proteome</keyword>
<accession>A0A3E2GWA3</accession>
<dbReference type="EMBL" id="NCSJ02000332">
    <property type="protein sequence ID" value="RFU25455.1"/>
    <property type="molecule type" value="Genomic_DNA"/>
</dbReference>
<keyword evidence="3" id="KW-0274">FAD</keyword>
<feature type="region of interest" description="Disordered" evidence="7">
    <location>
        <begin position="78"/>
        <end position="106"/>
    </location>
</feature>
<evidence type="ECO:0000256" key="1">
    <source>
        <dbReference type="ARBA" id="ARBA00009183"/>
    </source>
</evidence>
<feature type="coiled-coil region" evidence="6">
    <location>
        <begin position="479"/>
        <end position="506"/>
    </location>
</feature>
<evidence type="ECO:0000256" key="6">
    <source>
        <dbReference type="SAM" id="Coils"/>
    </source>
</evidence>
<dbReference type="GO" id="GO:0050660">
    <property type="term" value="F:flavin adenine dinucleotide binding"/>
    <property type="evidence" value="ECO:0007669"/>
    <property type="project" value="InterPro"/>
</dbReference>
<organism evidence="8 9">
    <name type="scientific">Scytalidium lignicola</name>
    <name type="common">Hyphomycete</name>
    <dbReference type="NCBI Taxonomy" id="5539"/>
    <lineage>
        <taxon>Eukaryota</taxon>
        <taxon>Fungi</taxon>
        <taxon>Dikarya</taxon>
        <taxon>Ascomycota</taxon>
        <taxon>Pezizomycotina</taxon>
        <taxon>Leotiomycetes</taxon>
        <taxon>Leotiomycetes incertae sedis</taxon>
        <taxon>Scytalidium</taxon>
    </lineage>
</organism>
<dbReference type="Proteomes" id="UP000258309">
    <property type="component" value="Unassembled WGS sequence"/>
</dbReference>
<dbReference type="SUPFAM" id="SSF51905">
    <property type="entry name" value="FAD/NAD(P)-binding domain"/>
    <property type="match status" value="2"/>
</dbReference>
<dbReference type="Pfam" id="PF00743">
    <property type="entry name" value="FMO-like"/>
    <property type="match status" value="3"/>
</dbReference>
<dbReference type="Gene3D" id="3.50.50.60">
    <property type="entry name" value="FAD/NAD(P)-binding domain"/>
    <property type="match status" value="2"/>
</dbReference>
<evidence type="ECO:0000256" key="4">
    <source>
        <dbReference type="ARBA" id="ARBA00022857"/>
    </source>
</evidence>
<evidence type="ECO:0000256" key="5">
    <source>
        <dbReference type="ARBA" id="ARBA00023002"/>
    </source>
</evidence>
<comment type="caution">
    <text evidence="8">The sequence shown here is derived from an EMBL/GenBank/DDBJ whole genome shotgun (WGS) entry which is preliminary data.</text>
</comment>
<dbReference type="InterPro" id="IPR000960">
    <property type="entry name" value="Flavin_mOase"/>
</dbReference>
<keyword evidence="6" id="KW-0175">Coiled coil</keyword>
<comment type="similarity">
    <text evidence="1">Belongs to the FMO family.</text>
</comment>
<reference evidence="8 9" key="1">
    <citation type="submission" date="2018-05" db="EMBL/GenBank/DDBJ databases">
        <title>Draft genome sequence of Scytalidium lignicola DSM 105466, a ubiquitous saprotrophic fungus.</title>
        <authorList>
            <person name="Buettner E."/>
            <person name="Gebauer A.M."/>
            <person name="Hofrichter M."/>
            <person name="Liers C."/>
            <person name="Kellner H."/>
        </authorList>
    </citation>
    <scope>NUCLEOTIDE SEQUENCE [LARGE SCALE GENOMIC DNA]</scope>
    <source>
        <strain evidence="8 9">DSM 105466</strain>
    </source>
</reference>
<dbReference type="AlphaFoldDB" id="A0A3E2GWA3"/>
<keyword evidence="4" id="KW-0521">NADP</keyword>
<evidence type="ECO:0000256" key="3">
    <source>
        <dbReference type="ARBA" id="ARBA00022827"/>
    </source>
</evidence>
<name>A0A3E2GWA3_SCYLI</name>
<dbReference type="OMA" id="CFEKQSD"/>
<gene>
    <name evidence="8" type="ORF">B7463_g10880</name>
</gene>
<dbReference type="InterPro" id="IPR036188">
    <property type="entry name" value="FAD/NAD-bd_sf"/>
</dbReference>
<dbReference type="PIRSF" id="PIRSF000332">
    <property type="entry name" value="FMO"/>
    <property type="match status" value="1"/>
</dbReference>
<feature type="non-terminal residue" evidence="8">
    <location>
        <position position="1"/>
    </location>
</feature>
<keyword evidence="2" id="KW-0285">Flavoprotein</keyword>
<feature type="non-terminal residue" evidence="8">
    <location>
        <position position="534"/>
    </location>
</feature>
<evidence type="ECO:0000256" key="2">
    <source>
        <dbReference type="ARBA" id="ARBA00022630"/>
    </source>
</evidence>
<sequence length="534" mass="58805">MSLDVKRVAVIGAGVSGVASAAHLKASGLDVTVFERTAKVGGVWVFDPRRPPEPTYPSVTPSVAETAYFKVKADEVDDSDSKSVDSGVEIDKEEQDDPAILHAPPGPCYEGLQNNVPTGLMELSLNSWKPGTEQISKHNVLASYIQDTASKTGVNDITLFNTKVDLVEKKNENGGAKGKWHVRTSTLEENQKTATVKDWEFDAVVIASGHYHAPHVPDIPGLAEWKKTWPDRIQHSKRYRSPKPYKDKTILLIGGSTSSSDIAKELEGISKQTYQSTRNGLFDHPASMLPPNAKRVGEIASFSSDSNTSINPTDSIPGSVTLHDGTIITEIDNVIVCTGYHMTYPFLHPLPRYHNDLLSNTTTDPNILVTDGQQTHNLHKDIFYIPDPTLAFIGVPYYTATFSLFDFQATALAAIFSGKAPLPIEQEMRTEYEARVKAKGSGRIFHSLMGKDAEYVDELFGSINPWIVKAGGEPLKGHNDKWKLQYEELREKMAERKASIQNELLKSTAKVDRKVPYVAGIEVPVNGVQDQHLD</sequence>